<dbReference type="InterPro" id="IPR036640">
    <property type="entry name" value="ABC1_TM_sf"/>
</dbReference>
<comment type="subcellular location">
    <subcellularLocation>
        <location evidence="1">Cell membrane</location>
        <topology evidence="1">Multi-pass membrane protein</topology>
    </subcellularLocation>
</comment>
<sequence length="571" mass="64388">MLRDFMAYYRPYKKLFLLDFSCAIIVAILELAFPIMVQSTINKILPTGNWSMIITISLGLLSVYVLNTILHYIVIYYGHSLGVNIEADMRQDLYNHIQRQGFDYFDNRETGKLITRLTSDLFEISEVAHHGPEDIFITSFTLLGAFVLMLNIHVKLAIMTFILVPFIILALVFFNKRMTHVNNRIYDDLADFSAGIEASVGGVRVVQAFANEEYEQGRFGKINQAYKASKFLFYKMMGISNAYNYILMRLITLFALFFGAYYTIQGDITNGDMVAFILFSNILVRPIEKINTMIEMYPKGIAGFKRFKQEINTQPTVQNSPNALEVSELEGNIHYEQVGFQYEEGNSILEDINFQIEAGETIAFVGPSGAGKTTITNLLPRFYQLDAGSITIDGYNIEDLTVQSLREQIGVVQQDVFLFPGTIRENVKYGKLDANDAEVRAAIKLAYLEETIESLPKGLDTIIGERGVKLSGGQKQRLSIARMFLKNPPILILDEATSALDTETEQAIQEALDDLSEGRTTLIIAHRLATIKNADRIFVVTENGIEEMGTHDELIARDGVYKGLYDAQFSM</sequence>
<dbReference type="SUPFAM" id="SSF90123">
    <property type="entry name" value="ABC transporter transmembrane region"/>
    <property type="match status" value="1"/>
</dbReference>
<dbReference type="GO" id="GO:0005524">
    <property type="term" value="F:ATP binding"/>
    <property type="evidence" value="ECO:0007669"/>
    <property type="project" value="UniProtKB-KW"/>
</dbReference>
<evidence type="ECO:0000256" key="8">
    <source>
        <dbReference type="ARBA" id="ARBA00034018"/>
    </source>
</evidence>
<accession>A0A328KK05</accession>
<feature type="transmembrane region" description="Helical" evidence="12">
    <location>
        <begin position="152"/>
        <end position="174"/>
    </location>
</feature>
<dbReference type="EC" id="7.6.2.2" evidence="2"/>
<evidence type="ECO:0000259" key="13">
    <source>
        <dbReference type="PROSITE" id="PS50893"/>
    </source>
</evidence>
<evidence type="ECO:0000256" key="12">
    <source>
        <dbReference type="SAM" id="Phobius"/>
    </source>
</evidence>
<reference evidence="15 16" key="1">
    <citation type="submission" date="2017-03" db="EMBL/GenBank/DDBJ databases">
        <title>wgs assembly of Dolosigranulum pigrum KPL CDC strains.</title>
        <authorList>
            <person name="Brugger S.D."/>
            <person name="Pettigrew M."/>
            <person name="Kong Y."/>
            <person name="Lemon K.P."/>
        </authorList>
    </citation>
    <scope>NUCLEOTIDE SEQUENCE [LARGE SCALE GENOMIC DNA]</scope>
    <source>
        <strain evidence="15 16">KPL1931_CDC4294-98</strain>
    </source>
</reference>
<protein>
    <recommendedName>
        <fullName evidence="11">Multidrug resistance ABC transporter ATP-binding and permease protein</fullName>
        <ecNumber evidence="2">7.6.2.2</ecNumber>
    </recommendedName>
</protein>
<evidence type="ECO:0000313" key="16">
    <source>
        <dbReference type="Proteomes" id="UP000249099"/>
    </source>
</evidence>
<dbReference type="PROSITE" id="PS50893">
    <property type="entry name" value="ABC_TRANSPORTER_2"/>
    <property type="match status" value="1"/>
</dbReference>
<dbReference type="InterPro" id="IPR003439">
    <property type="entry name" value="ABC_transporter-like_ATP-bd"/>
</dbReference>
<dbReference type="GO" id="GO:0015421">
    <property type="term" value="F:ABC-type oligopeptide transporter activity"/>
    <property type="evidence" value="ECO:0007669"/>
    <property type="project" value="TreeGrafter"/>
</dbReference>
<evidence type="ECO:0000256" key="11">
    <source>
        <dbReference type="ARBA" id="ARBA00072598"/>
    </source>
</evidence>
<comment type="function">
    <text evidence="9">Efflux transporter for a variety of amphiphilic cationic compounds, including antibiotics.</text>
</comment>
<dbReference type="InterPro" id="IPR039421">
    <property type="entry name" value="Type_1_exporter"/>
</dbReference>
<feature type="transmembrane region" description="Helical" evidence="12">
    <location>
        <begin position="242"/>
        <end position="262"/>
    </location>
</feature>
<evidence type="ECO:0000256" key="9">
    <source>
        <dbReference type="ARBA" id="ARBA00059943"/>
    </source>
</evidence>
<evidence type="ECO:0000256" key="5">
    <source>
        <dbReference type="ARBA" id="ARBA00022840"/>
    </source>
</evidence>
<keyword evidence="6 12" id="KW-1133">Transmembrane helix</keyword>
<name>A0A328KK05_9LACT</name>
<feature type="domain" description="ABC transmembrane type-1" evidence="14">
    <location>
        <begin position="17"/>
        <end position="299"/>
    </location>
</feature>
<dbReference type="Gene3D" id="3.40.50.300">
    <property type="entry name" value="P-loop containing nucleotide triphosphate hydrolases"/>
    <property type="match status" value="1"/>
</dbReference>
<keyword evidence="3 12" id="KW-0812">Transmembrane</keyword>
<dbReference type="SMART" id="SM00382">
    <property type="entry name" value="AAA"/>
    <property type="match status" value="1"/>
</dbReference>
<evidence type="ECO:0000256" key="6">
    <source>
        <dbReference type="ARBA" id="ARBA00022989"/>
    </source>
</evidence>
<dbReference type="PROSITE" id="PS50929">
    <property type="entry name" value="ABC_TM1F"/>
    <property type="match status" value="1"/>
</dbReference>
<evidence type="ECO:0000256" key="1">
    <source>
        <dbReference type="ARBA" id="ARBA00004651"/>
    </source>
</evidence>
<dbReference type="InterPro" id="IPR011527">
    <property type="entry name" value="ABC1_TM_dom"/>
</dbReference>
<evidence type="ECO:0000313" key="15">
    <source>
        <dbReference type="EMBL" id="RAN63116.1"/>
    </source>
</evidence>
<evidence type="ECO:0000256" key="2">
    <source>
        <dbReference type="ARBA" id="ARBA00012191"/>
    </source>
</evidence>
<dbReference type="AlphaFoldDB" id="A0A328KK05"/>
<gene>
    <name evidence="15" type="ORF">B8A44_06445</name>
</gene>
<dbReference type="GO" id="GO:0005886">
    <property type="term" value="C:plasma membrane"/>
    <property type="evidence" value="ECO:0007669"/>
    <property type="project" value="UniProtKB-SubCell"/>
</dbReference>
<dbReference type="InterPro" id="IPR027417">
    <property type="entry name" value="P-loop_NTPase"/>
</dbReference>
<evidence type="ECO:0000256" key="10">
    <source>
        <dbReference type="ARBA" id="ARBA00061674"/>
    </source>
</evidence>
<comment type="caution">
    <text evidence="15">The sequence shown here is derived from an EMBL/GenBank/DDBJ whole genome shotgun (WGS) entry which is preliminary data.</text>
</comment>
<dbReference type="Pfam" id="PF00664">
    <property type="entry name" value="ABC_membrane"/>
    <property type="match status" value="1"/>
</dbReference>
<dbReference type="EMBL" id="NAQV01000018">
    <property type="protein sequence ID" value="RAN63116.1"/>
    <property type="molecule type" value="Genomic_DNA"/>
</dbReference>
<keyword evidence="5 15" id="KW-0067">ATP-binding</keyword>
<dbReference type="InterPro" id="IPR017871">
    <property type="entry name" value="ABC_transporter-like_CS"/>
</dbReference>
<evidence type="ECO:0000259" key="14">
    <source>
        <dbReference type="PROSITE" id="PS50929"/>
    </source>
</evidence>
<feature type="transmembrane region" description="Helical" evidence="12">
    <location>
        <begin position="15"/>
        <end position="37"/>
    </location>
</feature>
<dbReference type="Pfam" id="PF00005">
    <property type="entry name" value="ABC_tran"/>
    <property type="match status" value="1"/>
</dbReference>
<dbReference type="FunFam" id="3.40.50.300:FF:000218">
    <property type="entry name" value="Multidrug ABC transporter ATP-binding protein"/>
    <property type="match status" value="1"/>
</dbReference>
<dbReference type="GO" id="GO:0008559">
    <property type="term" value="F:ABC-type xenobiotic transporter activity"/>
    <property type="evidence" value="ECO:0007669"/>
    <property type="project" value="UniProtKB-EC"/>
</dbReference>
<evidence type="ECO:0000256" key="7">
    <source>
        <dbReference type="ARBA" id="ARBA00023136"/>
    </source>
</evidence>
<evidence type="ECO:0000256" key="4">
    <source>
        <dbReference type="ARBA" id="ARBA00022741"/>
    </source>
</evidence>
<keyword evidence="4" id="KW-0547">Nucleotide-binding</keyword>
<dbReference type="PANTHER" id="PTHR43394:SF1">
    <property type="entry name" value="ATP-BINDING CASSETTE SUB-FAMILY B MEMBER 10, MITOCHONDRIAL"/>
    <property type="match status" value="1"/>
</dbReference>
<dbReference type="RefSeq" id="WP_112790218.1">
    <property type="nucleotide sequence ID" value="NZ_CP040417.1"/>
</dbReference>
<dbReference type="GO" id="GO:0016887">
    <property type="term" value="F:ATP hydrolysis activity"/>
    <property type="evidence" value="ECO:0007669"/>
    <property type="project" value="InterPro"/>
</dbReference>
<evidence type="ECO:0000256" key="3">
    <source>
        <dbReference type="ARBA" id="ARBA00022692"/>
    </source>
</evidence>
<feature type="transmembrane region" description="Helical" evidence="12">
    <location>
        <begin position="49"/>
        <end position="74"/>
    </location>
</feature>
<dbReference type="PANTHER" id="PTHR43394">
    <property type="entry name" value="ATP-DEPENDENT PERMEASE MDL1, MITOCHONDRIAL"/>
    <property type="match status" value="1"/>
</dbReference>
<feature type="domain" description="ABC transporter" evidence="13">
    <location>
        <begin position="333"/>
        <end position="567"/>
    </location>
</feature>
<dbReference type="Proteomes" id="UP000249099">
    <property type="component" value="Unassembled WGS sequence"/>
</dbReference>
<dbReference type="Gene3D" id="1.20.1560.10">
    <property type="entry name" value="ABC transporter type 1, transmembrane domain"/>
    <property type="match status" value="1"/>
</dbReference>
<proteinExistence type="inferred from homology"/>
<comment type="catalytic activity">
    <reaction evidence="8">
        <text>ATP + H2O + xenobioticSide 1 = ADP + phosphate + xenobioticSide 2.</text>
        <dbReference type="EC" id="7.6.2.2"/>
    </reaction>
</comment>
<dbReference type="SUPFAM" id="SSF52540">
    <property type="entry name" value="P-loop containing nucleoside triphosphate hydrolases"/>
    <property type="match status" value="1"/>
</dbReference>
<dbReference type="InterPro" id="IPR003593">
    <property type="entry name" value="AAA+_ATPase"/>
</dbReference>
<comment type="similarity">
    <text evidence="10">Belongs to the ABC transporter superfamily. Multidrug exporter LmrA (TC 3.A.1.117.1) family.</text>
</comment>
<dbReference type="CDD" id="cd18549">
    <property type="entry name" value="ABC_6TM_YwjA_like"/>
    <property type="match status" value="1"/>
</dbReference>
<organism evidence="15 16">
    <name type="scientific">Dolosigranulum pigrum</name>
    <dbReference type="NCBI Taxonomy" id="29394"/>
    <lineage>
        <taxon>Bacteria</taxon>
        <taxon>Bacillati</taxon>
        <taxon>Bacillota</taxon>
        <taxon>Bacilli</taxon>
        <taxon>Lactobacillales</taxon>
        <taxon>Carnobacteriaceae</taxon>
        <taxon>Dolosigranulum</taxon>
    </lineage>
</organism>
<dbReference type="PROSITE" id="PS00211">
    <property type="entry name" value="ABC_TRANSPORTER_1"/>
    <property type="match status" value="1"/>
</dbReference>
<keyword evidence="7 12" id="KW-0472">Membrane</keyword>